<keyword evidence="1" id="KW-1133">Transmembrane helix</keyword>
<evidence type="ECO:0000256" key="1">
    <source>
        <dbReference type="SAM" id="Phobius"/>
    </source>
</evidence>
<accession>A0A8D9PF38</accession>
<evidence type="ECO:0000313" key="2">
    <source>
        <dbReference type="EMBL" id="DAD56011.1"/>
    </source>
</evidence>
<protein>
    <submittedName>
        <fullName evidence="2">Uncharacterized protein</fullName>
    </submittedName>
</protein>
<reference evidence="2" key="1">
    <citation type="journal article" date="2021" name="Proc. Natl. Acad. Sci. U.S.A.">
        <title>A Catalog of Tens of Thousands of Viruses from Human Metagenomes Reveals Hidden Associations with Chronic Diseases.</title>
        <authorList>
            <person name="Tisza M.J."/>
            <person name="Buck C.B."/>
        </authorList>
    </citation>
    <scope>NUCLEOTIDE SEQUENCE</scope>
    <source>
        <strain evidence="2">CtOZu12</strain>
    </source>
</reference>
<organism evidence="2">
    <name type="scientific">Bacteriophage sp</name>
    <dbReference type="NCBI Taxonomy" id="38018"/>
    <lineage>
        <taxon>Viruses</taxon>
    </lineage>
</organism>
<keyword evidence="1" id="KW-0472">Membrane</keyword>
<keyword evidence="1" id="KW-0812">Transmembrane</keyword>
<proteinExistence type="predicted"/>
<dbReference type="EMBL" id="BK029940">
    <property type="protein sequence ID" value="DAD56011.1"/>
    <property type="molecule type" value="Genomic_DNA"/>
</dbReference>
<feature type="transmembrane region" description="Helical" evidence="1">
    <location>
        <begin position="15"/>
        <end position="35"/>
    </location>
</feature>
<sequence>MGFLCIYSLTSTLTFFIQAISFFYIRICFSLNIFYSLF</sequence>
<name>A0A8D9PF38_9VIRU</name>